<gene>
    <name evidence="1" type="ORF">GE061_018808</name>
</gene>
<dbReference type="Proteomes" id="UP000466442">
    <property type="component" value="Linkage Group LG9"/>
</dbReference>
<evidence type="ECO:0000313" key="1">
    <source>
        <dbReference type="EMBL" id="KAF6204648.1"/>
    </source>
</evidence>
<organism evidence="1 2">
    <name type="scientific">Apolygus lucorum</name>
    <name type="common">Small green plant bug</name>
    <name type="synonym">Lygocoris lucorum</name>
    <dbReference type="NCBI Taxonomy" id="248454"/>
    <lineage>
        <taxon>Eukaryota</taxon>
        <taxon>Metazoa</taxon>
        <taxon>Ecdysozoa</taxon>
        <taxon>Arthropoda</taxon>
        <taxon>Hexapoda</taxon>
        <taxon>Insecta</taxon>
        <taxon>Pterygota</taxon>
        <taxon>Neoptera</taxon>
        <taxon>Paraneoptera</taxon>
        <taxon>Hemiptera</taxon>
        <taxon>Heteroptera</taxon>
        <taxon>Panheteroptera</taxon>
        <taxon>Cimicomorpha</taxon>
        <taxon>Miridae</taxon>
        <taxon>Mirini</taxon>
        <taxon>Apolygus</taxon>
    </lineage>
</organism>
<name>A0A8S9X8G0_APOLU</name>
<dbReference type="EMBL" id="WIXP02000009">
    <property type="protein sequence ID" value="KAF6204648.1"/>
    <property type="molecule type" value="Genomic_DNA"/>
</dbReference>
<comment type="caution">
    <text evidence="1">The sequence shown here is derived from an EMBL/GenBank/DDBJ whole genome shotgun (WGS) entry which is preliminary data.</text>
</comment>
<evidence type="ECO:0000313" key="2">
    <source>
        <dbReference type="Proteomes" id="UP000466442"/>
    </source>
</evidence>
<proteinExistence type="predicted"/>
<sequence>MFGFVHHNEFDPNISYLLRANDIDQQYDESQAVTFVPIYEAQLGNNAKAKVVTFDRAPAGETEYAAILFGYDKSNAQLGATTSAGIQTQGKCGGILLTSDTVITLCACLASYLNWIKVNNAQGDLKPLPNAPNDYDIQTKDIYVWFGDTVFKPWLHDFRIKLTNDVNRQIKNNGWCYEAIEKCSEQNPVCFRWNPAVVKFDLPYSYVAETLIPWPPSPINICNHYDRCLDPSYGKCKDPFNVRPTITCFKGEIRPEICEGLFGSPVFGADFGLHGLAMNVYPCGTNTGREPVSSVMEVMSIDRIMADYIETLIVDLIDTSKEEWAPGHLVRDQNEYNYYEMPKYNFEVIDDDQHGRNLATIVRHFWIIYWIPVLLR</sequence>
<evidence type="ECO:0008006" key="3">
    <source>
        <dbReference type="Google" id="ProtNLM"/>
    </source>
</evidence>
<reference evidence="1" key="1">
    <citation type="journal article" date="2021" name="Mol. Ecol. Resour.">
        <title>Apolygus lucorum genome provides insights into omnivorousness and mesophyll feeding.</title>
        <authorList>
            <person name="Liu Y."/>
            <person name="Liu H."/>
            <person name="Wang H."/>
            <person name="Huang T."/>
            <person name="Liu B."/>
            <person name="Yang B."/>
            <person name="Yin L."/>
            <person name="Li B."/>
            <person name="Zhang Y."/>
            <person name="Zhang S."/>
            <person name="Jiang F."/>
            <person name="Zhang X."/>
            <person name="Ren Y."/>
            <person name="Wang B."/>
            <person name="Wang S."/>
            <person name="Lu Y."/>
            <person name="Wu K."/>
            <person name="Fan W."/>
            <person name="Wang G."/>
        </authorList>
    </citation>
    <scope>NUCLEOTIDE SEQUENCE</scope>
    <source>
        <strain evidence="1">12Hb</strain>
    </source>
</reference>
<accession>A0A8S9X8G0</accession>
<dbReference type="InterPro" id="IPR009003">
    <property type="entry name" value="Peptidase_S1_PA"/>
</dbReference>
<dbReference type="AlphaFoldDB" id="A0A8S9X8G0"/>
<dbReference type="SUPFAM" id="SSF50494">
    <property type="entry name" value="Trypsin-like serine proteases"/>
    <property type="match status" value="1"/>
</dbReference>
<protein>
    <recommendedName>
        <fullName evidence="3">Peptidase S1 domain-containing protein</fullName>
    </recommendedName>
</protein>
<keyword evidence="2" id="KW-1185">Reference proteome</keyword>